<gene>
    <name evidence="2" type="ORF">NZ35_13150</name>
</gene>
<proteinExistence type="predicted"/>
<reference evidence="2 3" key="1">
    <citation type="submission" date="2014-10" db="EMBL/GenBank/DDBJ databases">
        <title>Draft genome sequence of Pseudomonas chlororaphis EA105.</title>
        <authorList>
            <person name="McCully L.M."/>
            <person name="Bitzer A.S."/>
            <person name="Spence C."/>
            <person name="Bais H."/>
            <person name="Silby M.W."/>
        </authorList>
    </citation>
    <scope>NUCLEOTIDE SEQUENCE [LARGE SCALE GENOMIC DNA]</scope>
    <source>
        <strain evidence="2 3">EA105</strain>
    </source>
</reference>
<evidence type="ECO:0000313" key="3">
    <source>
        <dbReference type="Proteomes" id="UP000030564"/>
    </source>
</evidence>
<name>A0A0A6DCP2_9PSED</name>
<dbReference type="Proteomes" id="UP000030564">
    <property type="component" value="Unassembled WGS sequence"/>
</dbReference>
<organism evidence="2 3">
    <name type="scientific">Pseudomonas chlororaphis</name>
    <dbReference type="NCBI Taxonomy" id="587753"/>
    <lineage>
        <taxon>Bacteria</taxon>
        <taxon>Pseudomonadati</taxon>
        <taxon>Pseudomonadota</taxon>
        <taxon>Gammaproteobacteria</taxon>
        <taxon>Pseudomonadales</taxon>
        <taxon>Pseudomonadaceae</taxon>
        <taxon>Pseudomonas</taxon>
    </lineage>
</organism>
<dbReference type="PATRIC" id="fig|587753.9.peg.5920"/>
<evidence type="ECO:0000313" key="2">
    <source>
        <dbReference type="EMBL" id="KHA72910.1"/>
    </source>
</evidence>
<protein>
    <submittedName>
        <fullName evidence="2">Uncharacterized protein</fullName>
    </submittedName>
</protein>
<evidence type="ECO:0000256" key="1">
    <source>
        <dbReference type="SAM" id="MobiDB-lite"/>
    </source>
</evidence>
<feature type="compositionally biased region" description="Basic residues" evidence="1">
    <location>
        <begin position="82"/>
        <end position="95"/>
    </location>
</feature>
<feature type="region of interest" description="Disordered" evidence="1">
    <location>
        <begin position="82"/>
        <end position="106"/>
    </location>
</feature>
<accession>A0A0A6DCP2</accession>
<dbReference type="EMBL" id="JSFK01000009">
    <property type="protein sequence ID" value="KHA72910.1"/>
    <property type="molecule type" value="Genomic_DNA"/>
</dbReference>
<comment type="caution">
    <text evidence="2">The sequence shown here is derived from an EMBL/GenBank/DDBJ whole genome shotgun (WGS) entry which is preliminary data.</text>
</comment>
<dbReference type="AlphaFoldDB" id="A0A0A6DCP2"/>
<sequence>MIFMGVTVHAGRAETEGNCGVWRGASSMTRMQLRDCAIDSQVLIVISLPQCGRAWLVIRYSFDIIRAIEFAAPKDFISLKPQARKTGKKKTRQKAGSKTVISLMRR</sequence>